<dbReference type="InterPro" id="IPR001680">
    <property type="entry name" value="WD40_rpt"/>
</dbReference>
<dbReference type="InterPro" id="IPR015943">
    <property type="entry name" value="WD40/YVTN_repeat-like_dom_sf"/>
</dbReference>
<reference evidence="5" key="1">
    <citation type="submission" date="2015-02" db="EMBL/GenBank/DDBJ databases">
        <authorList>
            <person name="Gon?alves P."/>
        </authorList>
    </citation>
    <scope>NUCLEOTIDE SEQUENCE [LARGE SCALE GENOMIC DNA]</scope>
</reference>
<dbReference type="PROSITE" id="PS50082">
    <property type="entry name" value="WD_REPEATS_2"/>
    <property type="match status" value="1"/>
</dbReference>
<proteinExistence type="predicted"/>
<evidence type="ECO:0000313" key="4">
    <source>
        <dbReference type="EMBL" id="CEQ40242.1"/>
    </source>
</evidence>
<name>A0A0D6EJR2_SPOSA</name>
<feature type="repeat" description="WD" evidence="3">
    <location>
        <begin position="165"/>
        <end position="202"/>
    </location>
</feature>
<dbReference type="InterPro" id="IPR036322">
    <property type="entry name" value="WD40_repeat_dom_sf"/>
</dbReference>
<dbReference type="SMART" id="SM00320">
    <property type="entry name" value="WD40"/>
    <property type="match status" value="3"/>
</dbReference>
<keyword evidence="2" id="KW-0677">Repeat</keyword>
<accession>A0A0D6EJR2</accession>
<dbReference type="AlphaFoldDB" id="A0A0D6EJR2"/>
<dbReference type="InterPro" id="IPR039328">
    <property type="entry name" value="WDR89"/>
</dbReference>
<keyword evidence="1 3" id="KW-0853">WD repeat</keyword>
<evidence type="ECO:0000313" key="5">
    <source>
        <dbReference type="Proteomes" id="UP000243876"/>
    </source>
</evidence>
<dbReference type="SUPFAM" id="SSF50978">
    <property type="entry name" value="WD40 repeat-like"/>
    <property type="match status" value="1"/>
</dbReference>
<organism evidence="4 5">
    <name type="scientific">Sporidiobolus salmonicolor</name>
    <name type="common">Yeast-like fungus</name>
    <name type="synonym">Sporobolomyces salmonicolor</name>
    <dbReference type="NCBI Taxonomy" id="5005"/>
    <lineage>
        <taxon>Eukaryota</taxon>
        <taxon>Fungi</taxon>
        <taxon>Dikarya</taxon>
        <taxon>Basidiomycota</taxon>
        <taxon>Pucciniomycotina</taxon>
        <taxon>Microbotryomycetes</taxon>
        <taxon>Sporidiobolales</taxon>
        <taxon>Sporidiobolaceae</taxon>
        <taxon>Sporobolomyces</taxon>
    </lineage>
</organism>
<dbReference type="PANTHER" id="PTHR22889">
    <property type="entry name" value="WD REPEAT-CONTAINING PROTEIN 89"/>
    <property type="match status" value="1"/>
</dbReference>
<sequence length="387" mass="41395">MATILRKPPPLLVPGSSSSSLRLVAQTAFDPASSSNPPYVLHAVPFSQGYLFAGSDDSIRAFSPTLQPLATLKSSQRGITSLVAGAGKGSTATFVTARDGTVTGWDTRDLSREAFKLKGKSGAPYLCASQSSDLSCLAVGTELHHHEAMIDFWDLRTMQLQQTYTEAHSDDITCVSFHPSPSLPHVLLSGSVDGLLNTYDVRIADEDDAVQSTAQVGASVSSAGWMALKGQEQSPEWKGVWGATTIETMQLWDAEEQNLIADMGDIRDVALQPWRSDYLIGAHYNPSLGGVCLLAGTQSGDVAIMNASDPQRWVLEQVLNGAGGRTLSKGHGHTDIVRCAHLDTEVSFFFSSRVAHGRLIVLRARSHAQTSTVVTGGEDGQICLWAV</sequence>
<dbReference type="EMBL" id="CENE01000006">
    <property type="protein sequence ID" value="CEQ40242.1"/>
    <property type="molecule type" value="Genomic_DNA"/>
</dbReference>
<keyword evidence="5" id="KW-1185">Reference proteome</keyword>
<evidence type="ECO:0000256" key="2">
    <source>
        <dbReference type="ARBA" id="ARBA00022737"/>
    </source>
</evidence>
<dbReference type="Proteomes" id="UP000243876">
    <property type="component" value="Unassembled WGS sequence"/>
</dbReference>
<dbReference type="Pfam" id="PF00400">
    <property type="entry name" value="WD40"/>
    <property type="match status" value="1"/>
</dbReference>
<dbReference type="Gene3D" id="2.130.10.10">
    <property type="entry name" value="YVTN repeat-like/Quinoprotein amine dehydrogenase"/>
    <property type="match status" value="2"/>
</dbReference>
<evidence type="ECO:0000256" key="1">
    <source>
        <dbReference type="ARBA" id="ARBA00022574"/>
    </source>
</evidence>
<dbReference type="OrthoDB" id="25131at2759"/>
<dbReference type="PANTHER" id="PTHR22889:SF0">
    <property type="entry name" value="WD REPEAT-CONTAINING PROTEIN 89"/>
    <property type="match status" value="1"/>
</dbReference>
<protein>
    <submittedName>
        <fullName evidence="4">SPOSA6832_01867-mRNA-1:cds</fullName>
    </submittedName>
</protein>
<gene>
    <name evidence="4" type="primary">SPOSA6832_01867</name>
</gene>
<evidence type="ECO:0000256" key="3">
    <source>
        <dbReference type="PROSITE-ProRule" id="PRU00221"/>
    </source>
</evidence>